<organism evidence="1 2">
    <name type="scientific">Anser cygnoides</name>
    <name type="common">Swan goose</name>
    <dbReference type="NCBI Taxonomy" id="8845"/>
    <lineage>
        <taxon>Eukaryota</taxon>
        <taxon>Metazoa</taxon>
        <taxon>Chordata</taxon>
        <taxon>Craniata</taxon>
        <taxon>Vertebrata</taxon>
        <taxon>Euteleostomi</taxon>
        <taxon>Archelosauria</taxon>
        <taxon>Archosauria</taxon>
        <taxon>Dinosauria</taxon>
        <taxon>Saurischia</taxon>
        <taxon>Theropoda</taxon>
        <taxon>Coelurosauria</taxon>
        <taxon>Aves</taxon>
        <taxon>Neognathae</taxon>
        <taxon>Galloanserae</taxon>
        <taxon>Anseriformes</taxon>
        <taxon>Anatidae</taxon>
        <taxon>Anserinae</taxon>
        <taxon>Anser</taxon>
    </lineage>
</organism>
<dbReference type="Proteomes" id="UP000694521">
    <property type="component" value="Unplaced"/>
</dbReference>
<reference evidence="1" key="2">
    <citation type="submission" date="2025-09" db="UniProtKB">
        <authorList>
            <consortium name="Ensembl"/>
        </authorList>
    </citation>
    <scope>IDENTIFICATION</scope>
</reference>
<evidence type="ECO:0000313" key="2">
    <source>
        <dbReference type="Proteomes" id="UP000694521"/>
    </source>
</evidence>
<keyword evidence="2" id="KW-1185">Reference proteome</keyword>
<name>A0A8B9ECF1_ANSCY</name>
<accession>A0A8B9ECF1</accession>
<reference evidence="1" key="1">
    <citation type="submission" date="2025-08" db="UniProtKB">
        <authorList>
            <consortium name="Ensembl"/>
        </authorList>
    </citation>
    <scope>IDENTIFICATION</scope>
</reference>
<dbReference type="Ensembl" id="ENSACDT00005021981.1">
    <property type="protein sequence ID" value="ENSACDP00005018331.1"/>
    <property type="gene ID" value="ENSACDG00005013349.1"/>
</dbReference>
<evidence type="ECO:0000313" key="1">
    <source>
        <dbReference type="Ensembl" id="ENSACDP00005018331.1"/>
    </source>
</evidence>
<sequence>AYSKRRRLGRSYQYESSCSSLFLSVFFNNSAEHPLSLLWSVTSYGKSYNGYSFARIPGNAEHDLVGVTLVNNSATLTLCATAQTGEPCKWL</sequence>
<dbReference type="AlphaFoldDB" id="A0A8B9ECF1"/>
<proteinExistence type="predicted"/>
<protein>
    <submittedName>
        <fullName evidence="1">Uncharacterized protein</fullName>
    </submittedName>
</protein>